<dbReference type="InterPro" id="IPR015424">
    <property type="entry name" value="PyrdxlP-dep_Trfase"/>
</dbReference>
<dbReference type="PROSITE" id="PS00392">
    <property type="entry name" value="DDC_GAD_HDC_YDC"/>
    <property type="match status" value="1"/>
</dbReference>
<dbReference type="EMBL" id="CP048711">
    <property type="protein sequence ID" value="QIB64708.1"/>
    <property type="molecule type" value="Genomic_DNA"/>
</dbReference>
<dbReference type="PANTHER" id="PTHR11999:SF70">
    <property type="entry name" value="MIP05841P"/>
    <property type="match status" value="1"/>
</dbReference>
<proteinExistence type="inferred from homology"/>
<reference evidence="8 9" key="1">
    <citation type="submission" date="2020-02" db="EMBL/GenBank/DDBJ databases">
        <title>Genome sequencing for Kineobactrum sp. M2.</title>
        <authorList>
            <person name="Park S.-J."/>
        </authorList>
    </citation>
    <scope>NUCLEOTIDE SEQUENCE [LARGE SCALE GENOMIC DNA]</scope>
    <source>
        <strain evidence="8 9">M2</strain>
    </source>
</reference>
<keyword evidence="4 6" id="KW-0663">Pyridoxal phosphate</keyword>
<evidence type="ECO:0000256" key="5">
    <source>
        <dbReference type="ARBA" id="ARBA00023239"/>
    </source>
</evidence>
<dbReference type="KEGG" id="kim:G3T16_04190"/>
<comment type="cofactor">
    <cofactor evidence="1 6 7">
        <name>pyridoxal 5'-phosphate</name>
        <dbReference type="ChEBI" id="CHEBI:597326"/>
    </cofactor>
</comment>
<comment type="similarity">
    <text evidence="2 7">Belongs to the group II decarboxylase family.</text>
</comment>
<keyword evidence="5 7" id="KW-0456">Lyase</keyword>
<evidence type="ECO:0000256" key="6">
    <source>
        <dbReference type="PIRSR" id="PIRSR602129-50"/>
    </source>
</evidence>
<keyword evidence="9" id="KW-1185">Reference proteome</keyword>
<dbReference type="RefSeq" id="WP_163493958.1">
    <property type="nucleotide sequence ID" value="NZ_CP048711.1"/>
</dbReference>
<evidence type="ECO:0000256" key="7">
    <source>
        <dbReference type="RuleBase" id="RU000382"/>
    </source>
</evidence>
<evidence type="ECO:0000256" key="4">
    <source>
        <dbReference type="ARBA" id="ARBA00022898"/>
    </source>
</evidence>
<sequence>MPSHEEGLDPDNWQSFAKAVHDLLDECIHRLQCVEDYPWRPVPEDIHQRYLIGESPLDMNELVAALKTDVMPYATGNTHPRFFGWVHGTGLATGLLTEMASAAMNSNCGGRDHGMTYMEREVIDWTKSAMGFPAGASGVLVAGTSQATVIALAAARVRALGPEVRVSGQAGQWLTAYTGPGTHSAIRKAVELLGIGSENLRIIPENERGMDPHLLRKEIARDRAAGAMPFAIIATAGSVDLGKFDDLKELASVAAEEDVWLHVDGAFGAWTRLAEEPWRGLSDGIELADSLACDFHKWMFVQYDCGLVLIRDEHEHRQAFSMRPSYLTSYDQGLAGGEPWYCDYGIDLSRGNRALKVWAALRSYGPQKLGQAITRCCQLAQYMAELIAEDGAMQLQAPVVSSLCVFTADGRLGGAEQSEMNVAIAQRLQIEGAAVFSTTNINNVTYLRAAITNHRTRRADVARALHAVVAARDRQL</sequence>
<accession>A0A6C0TYI6</accession>
<feature type="modified residue" description="N6-(pyridoxal phosphate)lysine" evidence="6">
    <location>
        <position position="297"/>
    </location>
</feature>
<keyword evidence="3" id="KW-0210">Decarboxylase</keyword>
<dbReference type="InterPro" id="IPR021115">
    <property type="entry name" value="Pyridoxal-P_BS"/>
</dbReference>
<evidence type="ECO:0000313" key="9">
    <source>
        <dbReference type="Proteomes" id="UP000477680"/>
    </source>
</evidence>
<dbReference type="InterPro" id="IPR010977">
    <property type="entry name" value="Aromatic_deC"/>
</dbReference>
<protein>
    <submittedName>
        <fullName evidence="8">Amino acid decarboxylase</fullName>
    </submittedName>
</protein>
<dbReference type="GO" id="GO:0019752">
    <property type="term" value="P:carboxylic acid metabolic process"/>
    <property type="evidence" value="ECO:0007669"/>
    <property type="project" value="InterPro"/>
</dbReference>
<dbReference type="PANTHER" id="PTHR11999">
    <property type="entry name" value="GROUP II PYRIDOXAL-5-PHOSPHATE DECARBOXYLASE"/>
    <property type="match status" value="1"/>
</dbReference>
<dbReference type="GO" id="GO:0016831">
    <property type="term" value="F:carboxy-lyase activity"/>
    <property type="evidence" value="ECO:0007669"/>
    <property type="project" value="UniProtKB-KW"/>
</dbReference>
<dbReference type="InterPro" id="IPR015422">
    <property type="entry name" value="PyrdxlP-dep_Trfase_small"/>
</dbReference>
<organism evidence="8 9">
    <name type="scientific">Kineobactrum salinum</name>
    <dbReference type="NCBI Taxonomy" id="2708301"/>
    <lineage>
        <taxon>Bacteria</taxon>
        <taxon>Pseudomonadati</taxon>
        <taxon>Pseudomonadota</taxon>
        <taxon>Gammaproteobacteria</taxon>
        <taxon>Cellvibrionales</taxon>
        <taxon>Halieaceae</taxon>
        <taxon>Kineobactrum</taxon>
    </lineage>
</organism>
<dbReference type="PRINTS" id="PR00800">
    <property type="entry name" value="YHDCRBOXLASE"/>
</dbReference>
<dbReference type="InterPro" id="IPR015421">
    <property type="entry name" value="PyrdxlP-dep_Trfase_major"/>
</dbReference>
<dbReference type="Gene3D" id="3.90.1150.10">
    <property type="entry name" value="Aspartate Aminotransferase, domain 1"/>
    <property type="match status" value="1"/>
</dbReference>
<name>A0A6C0TYI6_9GAMM</name>
<dbReference type="Pfam" id="PF00282">
    <property type="entry name" value="Pyridoxal_deC"/>
    <property type="match status" value="1"/>
</dbReference>
<dbReference type="Proteomes" id="UP000477680">
    <property type="component" value="Chromosome"/>
</dbReference>
<dbReference type="AlphaFoldDB" id="A0A6C0TYI6"/>
<dbReference type="Gene3D" id="3.40.640.10">
    <property type="entry name" value="Type I PLP-dependent aspartate aminotransferase-like (Major domain)"/>
    <property type="match status" value="1"/>
</dbReference>
<dbReference type="GO" id="GO:0030170">
    <property type="term" value="F:pyridoxal phosphate binding"/>
    <property type="evidence" value="ECO:0007669"/>
    <property type="project" value="InterPro"/>
</dbReference>
<evidence type="ECO:0000256" key="2">
    <source>
        <dbReference type="ARBA" id="ARBA00009533"/>
    </source>
</evidence>
<gene>
    <name evidence="8" type="ORF">G3T16_04190</name>
</gene>
<evidence type="ECO:0000256" key="3">
    <source>
        <dbReference type="ARBA" id="ARBA00022793"/>
    </source>
</evidence>
<evidence type="ECO:0000256" key="1">
    <source>
        <dbReference type="ARBA" id="ARBA00001933"/>
    </source>
</evidence>
<dbReference type="Gene3D" id="3.90.1150.170">
    <property type="match status" value="1"/>
</dbReference>
<dbReference type="GO" id="GO:0006520">
    <property type="term" value="P:amino acid metabolic process"/>
    <property type="evidence" value="ECO:0007669"/>
    <property type="project" value="InterPro"/>
</dbReference>
<dbReference type="SUPFAM" id="SSF53383">
    <property type="entry name" value="PLP-dependent transferases"/>
    <property type="match status" value="1"/>
</dbReference>
<dbReference type="InterPro" id="IPR002129">
    <property type="entry name" value="PyrdxlP-dep_de-COase"/>
</dbReference>
<evidence type="ECO:0000313" key="8">
    <source>
        <dbReference type="EMBL" id="QIB64708.1"/>
    </source>
</evidence>